<dbReference type="Proteomes" id="UP001187734">
    <property type="component" value="Unassembled WGS sequence"/>
</dbReference>
<evidence type="ECO:0000313" key="1">
    <source>
        <dbReference type="EMBL" id="SPJ78844.1"/>
    </source>
</evidence>
<proteinExistence type="predicted"/>
<protein>
    <submittedName>
        <fullName evidence="1">Uncharacterized protein</fullName>
    </submittedName>
</protein>
<evidence type="ECO:0000313" key="2">
    <source>
        <dbReference type="Proteomes" id="UP001187734"/>
    </source>
</evidence>
<organism evidence="1 2">
    <name type="scientific">Fusarium torulosum</name>
    <dbReference type="NCBI Taxonomy" id="33205"/>
    <lineage>
        <taxon>Eukaryota</taxon>
        <taxon>Fungi</taxon>
        <taxon>Dikarya</taxon>
        <taxon>Ascomycota</taxon>
        <taxon>Pezizomycotina</taxon>
        <taxon>Sordariomycetes</taxon>
        <taxon>Hypocreomycetidae</taxon>
        <taxon>Hypocreales</taxon>
        <taxon>Nectriaceae</taxon>
        <taxon>Fusarium</taxon>
    </lineage>
</organism>
<name>A0AAE8MAG3_9HYPO</name>
<sequence>MSNTHSKDPANGTPSMLLSFIHDDMSVAERLASTPVVSRDTEARTQRLAAELQRLGSIM</sequence>
<gene>
    <name evidence="1" type="ORF">FTOL_07235</name>
</gene>
<reference evidence="1" key="1">
    <citation type="submission" date="2018-03" db="EMBL/GenBank/DDBJ databases">
        <authorList>
            <person name="Guldener U."/>
        </authorList>
    </citation>
    <scope>NUCLEOTIDE SEQUENCE</scope>
</reference>
<keyword evidence="2" id="KW-1185">Reference proteome</keyword>
<accession>A0AAE8MAG3</accession>
<comment type="caution">
    <text evidence="1">The sequence shown here is derived from an EMBL/GenBank/DDBJ whole genome shotgun (WGS) entry which is preliminary data.</text>
</comment>
<dbReference type="EMBL" id="ONZP01000244">
    <property type="protein sequence ID" value="SPJ78844.1"/>
    <property type="molecule type" value="Genomic_DNA"/>
</dbReference>
<dbReference type="AlphaFoldDB" id="A0AAE8MAG3"/>